<comment type="caution">
    <text evidence="21">The sequence shown here is derived from an EMBL/GenBank/DDBJ whole genome shotgun (WGS) entry which is preliminary data.</text>
</comment>
<dbReference type="GO" id="GO:0000781">
    <property type="term" value="C:chromosome, telomeric region"/>
    <property type="evidence" value="ECO:0007669"/>
    <property type="project" value="UniProtKB-SubCell"/>
</dbReference>
<organism evidence="21 22">
    <name type="scientific">Rhododendron williamsianum</name>
    <dbReference type="NCBI Taxonomy" id="262921"/>
    <lineage>
        <taxon>Eukaryota</taxon>
        <taxon>Viridiplantae</taxon>
        <taxon>Streptophyta</taxon>
        <taxon>Embryophyta</taxon>
        <taxon>Tracheophyta</taxon>
        <taxon>Spermatophyta</taxon>
        <taxon>Magnoliopsida</taxon>
        <taxon>eudicotyledons</taxon>
        <taxon>Gunneridae</taxon>
        <taxon>Pentapetalae</taxon>
        <taxon>asterids</taxon>
        <taxon>Ericales</taxon>
        <taxon>Ericaceae</taxon>
        <taxon>Ericoideae</taxon>
        <taxon>Rhodoreae</taxon>
        <taxon>Rhododendron</taxon>
    </lineage>
</organism>
<keyword evidence="11" id="KW-0067">ATP-binding</keyword>
<evidence type="ECO:0000256" key="17">
    <source>
        <dbReference type="SAM" id="MobiDB-lite"/>
    </source>
</evidence>
<evidence type="ECO:0000313" key="22">
    <source>
        <dbReference type="Proteomes" id="UP000428333"/>
    </source>
</evidence>
<evidence type="ECO:0000256" key="15">
    <source>
        <dbReference type="ARBA" id="ARBA00031106"/>
    </source>
</evidence>
<evidence type="ECO:0000256" key="13">
    <source>
        <dbReference type="ARBA" id="ARBA00023125"/>
    </source>
</evidence>
<feature type="domain" description="Helicase ATP-binding" evidence="18">
    <location>
        <begin position="683"/>
        <end position="895"/>
    </location>
</feature>
<evidence type="ECO:0000256" key="16">
    <source>
        <dbReference type="SAM" id="Coils"/>
    </source>
</evidence>
<evidence type="ECO:0000256" key="10">
    <source>
        <dbReference type="ARBA" id="ARBA00022833"/>
    </source>
</evidence>
<keyword evidence="22" id="KW-1185">Reference proteome</keyword>
<feature type="domain" description="PHD-type" evidence="20">
    <location>
        <begin position="419"/>
        <end position="549"/>
    </location>
</feature>
<evidence type="ECO:0000256" key="12">
    <source>
        <dbReference type="ARBA" id="ARBA00022895"/>
    </source>
</evidence>
<evidence type="ECO:0000256" key="8">
    <source>
        <dbReference type="ARBA" id="ARBA00022801"/>
    </source>
</evidence>
<accession>A0A6A4L8H5</accession>
<feature type="coiled-coil region" evidence="16">
    <location>
        <begin position="45"/>
        <end position="79"/>
    </location>
</feature>
<dbReference type="GO" id="GO:0016887">
    <property type="term" value="F:ATP hydrolysis activity"/>
    <property type="evidence" value="ECO:0007669"/>
    <property type="project" value="InterPro"/>
</dbReference>
<dbReference type="Gene3D" id="3.40.50.10810">
    <property type="entry name" value="Tandem AAA-ATPase domain"/>
    <property type="match status" value="1"/>
</dbReference>
<comment type="similarity">
    <text evidence="3">Belongs to the SNF2/RAD54 helicase family.</text>
</comment>
<dbReference type="InterPro" id="IPR027417">
    <property type="entry name" value="P-loop_NTPase"/>
</dbReference>
<name>A0A6A4L8H5_9ERIC</name>
<feature type="non-terminal residue" evidence="21">
    <location>
        <position position="1500"/>
    </location>
</feature>
<keyword evidence="4" id="KW-0158">Chromosome</keyword>
<feature type="compositionally biased region" description="Polar residues" evidence="17">
    <location>
        <begin position="369"/>
        <end position="378"/>
    </location>
</feature>
<dbReference type="SUPFAM" id="SSF52540">
    <property type="entry name" value="P-loop containing nucleoside triphosphate hydrolases"/>
    <property type="match status" value="2"/>
</dbReference>
<evidence type="ECO:0000256" key="4">
    <source>
        <dbReference type="ARBA" id="ARBA00022454"/>
    </source>
</evidence>
<feature type="compositionally biased region" description="Low complexity" evidence="17">
    <location>
        <begin position="1"/>
        <end position="13"/>
    </location>
</feature>
<keyword evidence="13" id="KW-0238">DNA-binding</keyword>
<evidence type="ECO:0000256" key="3">
    <source>
        <dbReference type="ARBA" id="ARBA00007025"/>
    </source>
</evidence>
<evidence type="ECO:0000256" key="5">
    <source>
        <dbReference type="ARBA" id="ARBA00022723"/>
    </source>
</evidence>
<keyword evidence="12" id="KW-0779">Telomere</keyword>
<dbReference type="InterPro" id="IPR038718">
    <property type="entry name" value="SNF2-like_sf"/>
</dbReference>
<dbReference type="GO" id="GO:0005524">
    <property type="term" value="F:ATP binding"/>
    <property type="evidence" value="ECO:0007669"/>
    <property type="project" value="UniProtKB-KW"/>
</dbReference>
<comment type="subcellular location">
    <subcellularLocation>
        <location evidence="2">Chromosome</location>
        <location evidence="2">Telomere</location>
    </subcellularLocation>
    <subcellularLocation>
        <location evidence="1">Nucleus</location>
    </subcellularLocation>
</comment>
<dbReference type="PANTHER" id="PTHR45797:SF1">
    <property type="entry name" value="HELICASE ARIP4"/>
    <property type="match status" value="1"/>
</dbReference>
<keyword evidence="6" id="KW-0547">Nucleotide-binding</keyword>
<dbReference type="InterPro" id="IPR049730">
    <property type="entry name" value="SNF2/RAD54-like_C"/>
</dbReference>
<dbReference type="PROSITE" id="PS51194">
    <property type="entry name" value="HELICASE_CTER"/>
    <property type="match status" value="1"/>
</dbReference>
<evidence type="ECO:0000259" key="20">
    <source>
        <dbReference type="PROSITE" id="PS51533"/>
    </source>
</evidence>
<evidence type="ECO:0000259" key="18">
    <source>
        <dbReference type="PROSITE" id="PS51192"/>
    </source>
</evidence>
<dbReference type="CDD" id="cd18793">
    <property type="entry name" value="SF2_C_SNF"/>
    <property type="match status" value="1"/>
</dbReference>
<evidence type="ECO:0000256" key="11">
    <source>
        <dbReference type="ARBA" id="ARBA00022840"/>
    </source>
</evidence>
<dbReference type="GO" id="GO:0005634">
    <property type="term" value="C:nucleus"/>
    <property type="evidence" value="ECO:0007669"/>
    <property type="project" value="UniProtKB-SubCell"/>
</dbReference>
<dbReference type="PROSITE" id="PS51533">
    <property type="entry name" value="ADD"/>
    <property type="match status" value="1"/>
</dbReference>
<feature type="region of interest" description="Disordered" evidence="17">
    <location>
        <begin position="1"/>
        <end position="27"/>
    </location>
</feature>
<dbReference type="SMART" id="SM00487">
    <property type="entry name" value="DEXDc"/>
    <property type="match status" value="1"/>
</dbReference>
<keyword evidence="14" id="KW-0539">Nucleus</keyword>
<evidence type="ECO:0000256" key="6">
    <source>
        <dbReference type="ARBA" id="ARBA00022741"/>
    </source>
</evidence>
<dbReference type="InterPro" id="IPR025766">
    <property type="entry name" value="ADD"/>
</dbReference>
<protein>
    <recommendedName>
        <fullName evidence="15">ATP-dependent helicase ATRX</fullName>
    </recommendedName>
</protein>
<keyword evidence="10" id="KW-0862">Zinc</keyword>
<evidence type="ECO:0000259" key="19">
    <source>
        <dbReference type="PROSITE" id="PS51194"/>
    </source>
</evidence>
<keyword evidence="5" id="KW-0479">Metal-binding</keyword>
<feature type="non-terminal residue" evidence="21">
    <location>
        <position position="1"/>
    </location>
</feature>
<dbReference type="Pfam" id="PF00271">
    <property type="entry name" value="Helicase_C"/>
    <property type="match status" value="1"/>
</dbReference>
<dbReference type="InterPro" id="IPR044574">
    <property type="entry name" value="ARIP4-like"/>
</dbReference>
<dbReference type="InterPro" id="IPR000330">
    <property type="entry name" value="SNF2_N"/>
</dbReference>
<evidence type="ECO:0000256" key="14">
    <source>
        <dbReference type="ARBA" id="ARBA00023242"/>
    </source>
</evidence>
<evidence type="ECO:0000256" key="7">
    <source>
        <dbReference type="ARBA" id="ARBA00022771"/>
    </source>
</evidence>
<dbReference type="Gene3D" id="3.40.50.300">
    <property type="entry name" value="P-loop containing nucleotide triphosphate hydrolases"/>
    <property type="match status" value="1"/>
</dbReference>
<dbReference type="Proteomes" id="UP000428333">
    <property type="component" value="Linkage Group LG10"/>
</dbReference>
<dbReference type="EMBL" id="QEFC01002720">
    <property type="protein sequence ID" value="KAE9451207.1"/>
    <property type="molecule type" value="Genomic_DNA"/>
</dbReference>
<dbReference type="PANTHER" id="PTHR45797">
    <property type="entry name" value="RAD54-LIKE"/>
    <property type="match status" value="1"/>
</dbReference>
<evidence type="ECO:0000256" key="9">
    <source>
        <dbReference type="ARBA" id="ARBA00022806"/>
    </source>
</evidence>
<dbReference type="Pfam" id="PF00176">
    <property type="entry name" value="SNF2-rel_dom"/>
    <property type="match status" value="1"/>
</dbReference>
<dbReference type="GO" id="GO:0008270">
    <property type="term" value="F:zinc ion binding"/>
    <property type="evidence" value="ECO:0007669"/>
    <property type="project" value="UniProtKB-KW"/>
</dbReference>
<dbReference type="InterPro" id="IPR014001">
    <property type="entry name" value="Helicase_ATP-bd"/>
</dbReference>
<evidence type="ECO:0000256" key="2">
    <source>
        <dbReference type="ARBA" id="ARBA00004574"/>
    </source>
</evidence>
<feature type="domain" description="Helicase C-terminal" evidence="19">
    <location>
        <begin position="1095"/>
        <end position="1263"/>
    </location>
</feature>
<keyword evidence="8" id="KW-0378">Hydrolase</keyword>
<dbReference type="PROSITE" id="PS51192">
    <property type="entry name" value="HELICASE_ATP_BIND_1"/>
    <property type="match status" value="1"/>
</dbReference>
<proteinExistence type="inferred from homology"/>
<dbReference type="SMART" id="SM00490">
    <property type="entry name" value="HELICc"/>
    <property type="match status" value="1"/>
</dbReference>
<dbReference type="GO" id="GO:0003677">
    <property type="term" value="F:DNA binding"/>
    <property type="evidence" value="ECO:0007669"/>
    <property type="project" value="UniProtKB-KW"/>
</dbReference>
<feature type="region of interest" description="Disordered" evidence="17">
    <location>
        <begin position="359"/>
        <end position="404"/>
    </location>
</feature>
<dbReference type="CDD" id="cd11726">
    <property type="entry name" value="ADDz_ATRX"/>
    <property type="match status" value="1"/>
</dbReference>
<evidence type="ECO:0000313" key="21">
    <source>
        <dbReference type="EMBL" id="KAE9451207.1"/>
    </source>
</evidence>
<dbReference type="OrthoDB" id="2020972at2759"/>
<gene>
    <name evidence="21" type="ORF">C3L33_16893</name>
</gene>
<dbReference type="InterPro" id="IPR001650">
    <property type="entry name" value="Helicase_C-like"/>
</dbReference>
<evidence type="ECO:0000256" key="1">
    <source>
        <dbReference type="ARBA" id="ARBA00004123"/>
    </source>
</evidence>
<keyword evidence="7" id="KW-0863">Zinc-finger</keyword>
<reference evidence="21 22" key="1">
    <citation type="journal article" date="2019" name="Genome Biol. Evol.">
        <title>The Rhododendron genome and chromosomal organization provide insight into shared whole-genome duplications across the heath family (Ericaceae).</title>
        <authorList>
            <person name="Soza V.L."/>
            <person name="Lindsley D."/>
            <person name="Waalkes A."/>
            <person name="Ramage E."/>
            <person name="Patwardhan R.P."/>
            <person name="Burton J.N."/>
            <person name="Adey A."/>
            <person name="Kumar A."/>
            <person name="Qiu R."/>
            <person name="Shendure J."/>
            <person name="Hall B."/>
        </authorList>
    </citation>
    <scope>NUCLEOTIDE SEQUENCE [LARGE SCALE GENOMIC DNA]</scope>
    <source>
        <strain evidence="21">RSF 1966-606</strain>
    </source>
</reference>
<sequence length="1500" mass="169142">MCGGASMSASSDSFIDDSDDDGPSISAEDDGLHFEACHLLFIYHVNLTEEEIEELISELLEVESKAAEAQESLEDESLEKWRMKFGKNWRNLCMEKTLLEKAVSDEMETFREDWEAVLDGLEKESAHLLEQLDGAGVELPSLFKWIESQAPNGCSTEAWRKRTHWVGSQVTNDVTEFVSDAEKFLQSNRPIRRKHGKILEEGASGYLGKKLCIDDSKEATTEKSDVDWSSFNQIISARSSEELTSFGSKNWASVYFASTPQQAAELGLKFPGVDEVEEIDDIDGSNCDPLVADALANEREAGLSEAQKKNFKKVKEEDDANFDLKLQRNLNRRRQRNRCKQIEMMGQNLRTGVHENIEVSDDHEKGKSKTNGSSSVCSDSALLDESEPRGTKRSHDSEELEVDNKKTRPVVIDIDDTAHTPLKSLNGIFRCTVCDKQAAEVLPHPLLKVIVCMDCKCFIEEKMHLQDPDCSECYCGWCGGNKDLVSCRSCKMLFCNSCLKRNLGEECLLKVQLSGWQCCCCSPSVLQQLTLQLEKAIGSIAPMISSSDSDSDSSDADITVSISTKRKRKKKIRRILDDAELGEETKKKIAIEKERQDRLKSMEAQVKSKSVLMSSMNFSGNLSEGCSVEVLGDALTGYIVNVVREKGEEPVRIPPSMSGKLKGHQVAGIRFMWENIIQSITKVKSGDKGLGCILAHTMGLGKTFQVIAFLYSAMRSVDLGLKTAVIVTPVTVLHNWRSEFLKWSPSELKPLRVFMLGDAWCKDLFAHAYDQLVIMKFPLHWLGCSSDFARERRAEYFAKWRAKGGVFLIGYSAFRNLSLGKHLKDSHVAREICYALQDGPDILVCDEAHTIKNTKADVTQALKQVKCQRRIALTGSPLQNNLMEYYCKDFLEAAMSLETGKTSLTSLFQNPIENGQHTNSTSEDVKIMNQRSHILYEQLKGFVQRMDMNVVKKDLPPKTVFVIAVKLSPLQRKLYRRCLDVHGNVSGEKLPKRSFFAGYQALAQIWNHPGVLLLMKGCKDYGKREDAVENLLPDDSSSDENIDCNMVTGEKLRKNELQQRKTNTGSFDEDWWSDLLQEKNHKEVEHGGKMVLLLDILTMSSNVGDKTLVFSQSLSTLDMIEHFLSKLPRQGKIGKCWRREKDWYRLDGRMEASERQKLVERFNEPSNKRVKCTLISTKAGSLGINLYAANRVIIVDGAWNPTYDLQAIFRAWRYGQTKPVFAYRLMAQGTMEEKIYKRQVTKEGLAARVVDRQQVYRTMSKEEMLHLFDFSDDESDSLPELVEENGHSIKQSTGGQVGIFQKQKLPLPDGTCSSDKFMEVVMVEVESGREGGGSAGHGNGGSCSGLNIEEDEQSIFPCRWIANYHEHESLLQENEDEKLSKEEQDMAWDVYRRTLQWEEVPRVPLDDSAVERKQDVPNVPTPPVPDTINKTILPKGRLRNRVVQRKCTNLAHLLTLRSQGTKTGCSTVCGECAQEITWESLNRDGKSERLLSIRIRAILK</sequence>
<dbReference type="GO" id="GO:0004386">
    <property type="term" value="F:helicase activity"/>
    <property type="evidence" value="ECO:0007669"/>
    <property type="project" value="UniProtKB-KW"/>
</dbReference>
<keyword evidence="16" id="KW-0175">Coiled coil</keyword>
<keyword evidence="9" id="KW-0347">Helicase</keyword>
<feature type="compositionally biased region" description="Basic and acidic residues" evidence="17">
    <location>
        <begin position="386"/>
        <end position="404"/>
    </location>
</feature>